<dbReference type="InterPro" id="IPR036597">
    <property type="entry name" value="Fido-like_dom_sf"/>
</dbReference>
<evidence type="ECO:0000313" key="10">
    <source>
        <dbReference type="Proteomes" id="UP000260991"/>
    </source>
</evidence>
<evidence type="ECO:0000256" key="3">
    <source>
        <dbReference type="ARBA" id="ARBA00022741"/>
    </source>
</evidence>
<feature type="domain" description="Fido" evidence="8">
    <location>
        <begin position="59"/>
        <end position="195"/>
    </location>
</feature>
<evidence type="ECO:0000256" key="4">
    <source>
        <dbReference type="ARBA" id="ARBA00022840"/>
    </source>
</evidence>
<proteinExistence type="predicted"/>
<evidence type="ECO:0000256" key="2">
    <source>
        <dbReference type="ARBA" id="ARBA00022695"/>
    </source>
</evidence>
<evidence type="ECO:0000256" key="1">
    <source>
        <dbReference type="ARBA" id="ARBA00022679"/>
    </source>
</evidence>
<comment type="catalytic activity">
    <reaction evidence="7">
        <text>L-tyrosyl-[protein] + ATP = O-(5'-adenylyl)-L-tyrosyl-[protein] + diphosphate</text>
        <dbReference type="Rhea" id="RHEA:54288"/>
        <dbReference type="Rhea" id="RHEA-COMP:10136"/>
        <dbReference type="Rhea" id="RHEA-COMP:13846"/>
        <dbReference type="ChEBI" id="CHEBI:30616"/>
        <dbReference type="ChEBI" id="CHEBI:33019"/>
        <dbReference type="ChEBI" id="CHEBI:46858"/>
        <dbReference type="ChEBI" id="CHEBI:83624"/>
        <dbReference type="EC" id="2.7.7.108"/>
    </reaction>
</comment>
<name>A0A3E2U395_9FIRM</name>
<keyword evidence="3" id="KW-0547">Nucleotide-binding</keyword>
<keyword evidence="1" id="KW-0808">Transferase</keyword>
<gene>
    <name evidence="9" type="ORF">DWZ46_10170</name>
</gene>
<dbReference type="GO" id="GO:0005524">
    <property type="term" value="F:ATP binding"/>
    <property type="evidence" value="ECO:0007669"/>
    <property type="project" value="UniProtKB-KW"/>
</dbReference>
<evidence type="ECO:0000256" key="6">
    <source>
        <dbReference type="ARBA" id="ARBA00047939"/>
    </source>
</evidence>
<evidence type="ECO:0000313" key="9">
    <source>
        <dbReference type="EMBL" id="RGB90683.1"/>
    </source>
</evidence>
<dbReference type="AlphaFoldDB" id="A0A3E2U395"/>
<protein>
    <recommendedName>
        <fullName evidence="5">protein adenylyltransferase</fullName>
        <ecNumber evidence="5">2.7.7.108</ecNumber>
    </recommendedName>
</protein>
<dbReference type="PANTHER" id="PTHR39560:SF1">
    <property type="entry name" value="PROTEIN ADENYLYLTRANSFERASE FIC-RELATED"/>
    <property type="match status" value="1"/>
</dbReference>
<evidence type="ECO:0000256" key="7">
    <source>
        <dbReference type="ARBA" id="ARBA00048696"/>
    </source>
</evidence>
<dbReference type="PANTHER" id="PTHR39560">
    <property type="entry name" value="PROTEIN ADENYLYLTRANSFERASE FIC-RELATED"/>
    <property type="match status" value="1"/>
</dbReference>
<comment type="catalytic activity">
    <reaction evidence="6">
        <text>L-threonyl-[protein] + ATP = 3-O-(5'-adenylyl)-L-threonyl-[protein] + diphosphate</text>
        <dbReference type="Rhea" id="RHEA:54292"/>
        <dbReference type="Rhea" id="RHEA-COMP:11060"/>
        <dbReference type="Rhea" id="RHEA-COMP:13847"/>
        <dbReference type="ChEBI" id="CHEBI:30013"/>
        <dbReference type="ChEBI" id="CHEBI:30616"/>
        <dbReference type="ChEBI" id="CHEBI:33019"/>
        <dbReference type="ChEBI" id="CHEBI:138113"/>
        <dbReference type="EC" id="2.7.7.108"/>
    </reaction>
</comment>
<comment type="caution">
    <text evidence="9">The sequence shown here is derived from an EMBL/GenBank/DDBJ whole genome shotgun (WGS) entry which is preliminary data.</text>
</comment>
<dbReference type="SUPFAM" id="SSF140931">
    <property type="entry name" value="Fic-like"/>
    <property type="match status" value="1"/>
</dbReference>
<evidence type="ECO:0000259" key="8">
    <source>
        <dbReference type="PROSITE" id="PS51459"/>
    </source>
</evidence>
<dbReference type="EC" id="2.7.7.108" evidence="5"/>
<dbReference type="EMBL" id="QVER01000012">
    <property type="protein sequence ID" value="RGB90683.1"/>
    <property type="molecule type" value="Genomic_DNA"/>
</dbReference>
<dbReference type="Pfam" id="PF02661">
    <property type="entry name" value="Fic"/>
    <property type="match status" value="1"/>
</dbReference>
<organism evidence="9 10">
    <name type="scientific">Faecalibacterium prausnitzii</name>
    <dbReference type="NCBI Taxonomy" id="853"/>
    <lineage>
        <taxon>Bacteria</taxon>
        <taxon>Bacillati</taxon>
        <taxon>Bacillota</taxon>
        <taxon>Clostridia</taxon>
        <taxon>Eubacteriales</taxon>
        <taxon>Oscillospiraceae</taxon>
        <taxon>Faecalibacterium</taxon>
    </lineage>
</organism>
<evidence type="ECO:0000256" key="5">
    <source>
        <dbReference type="ARBA" id="ARBA00034531"/>
    </source>
</evidence>
<dbReference type="Proteomes" id="UP000260991">
    <property type="component" value="Unassembled WGS sequence"/>
</dbReference>
<keyword evidence="2" id="KW-0548">Nucleotidyltransferase</keyword>
<accession>A0A3E2U395</accession>
<dbReference type="PROSITE" id="PS51459">
    <property type="entry name" value="FIDO"/>
    <property type="match status" value="1"/>
</dbReference>
<dbReference type="RefSeq" id="WP_158403461.1">
    <property type="nucleotide sequence ID" value="NZ_QVER01000012.1"/>
</dbReference>
<keyword evidence="4" id="KW-0067">ATP-binding</keyword>
<sequence>MFSKYDVYTTVQSMYCYPDTDVLINKLDIRDKAELKQAEEEFTAVKQMALLQEPIKGRFTKTHLFRIHRFLFEDVYPFAGHIRKEQISKGDTMFYPPDLIDRELERVFKNIHSKKLLAEQDEEKQIQNLLQTMAELNIIHPFREGNGRSTRELIRCMALEYGLHINWGNTDRETLINAAIAAVDDDMAFCDVLRQCIETDANKT</sequence>
<dbReference type="GO" id="GO:0051302">
    <property type="term" value="P:regulation of cell division"/>
    <property type="evidence" value="ECO:0007669"/>
    <property type="project" value="TreeGrafter"/>
</dbReference>
<dbReference type="InterPro" id="IPR003812">
    <property type="entry name" value="Fido"/>
</dbReference>
<dbReference type="GO" id="GO:0070733">
    <property type="term" value="F:AMPylase activity"/>
    <property type="evidence" value="ECO:0007669"/>
    <property type="project" value="UniProtKB-EC"/>
</dbReference>
<reference evidence="9 10" key="1">
    <citation type="submission" date="2018-08" db="EMBL/GenBank/DDBJ databases">
        <title>A genome reference for cultivated species of the human gut microbiota.</title>
        <authorList>
            <person name="Zou Y."/>
            <person name="Xue W."/>
            <person name="Luo G."/>
        </authorList>
    </citation>
    <scope>NUCLEOTIDE SEQUENCE [LARGE SCALE GENOMIC DNA]</scope>
    <source>
        <strain evidence="9 10">AF32-8AC</strain>
    </source>
</reference>
<dbReference type="Gene3D" id="1.10.3290.10">
    <property type="entry name" value="Fido-like domain"/>
    <property type="match status" value="1"/>
</dbReference>